<keyword evidence="1" id="KW-1133">Transmembrane helix</keyword>
<dbReference type="EMBL" id="MU069546">
    <property type="protein sequence ID" value="KAF5839336.1"/>
    <property type="molecule type" value="Genomic_DNA"/>
</dbReference>
<sequence>MHSCQALRPSTSVTAQHVPLRTSLQAFPSRKPLLARAQQTTPSAHSKPLQNDVPVLALGVISLAASSLVAPLVAMAEDVQETQAEAGALVSQASQASQSASDTFVSVAFTIVIVLLTIVTLGVAYLSLVSWLDSREENKARLESSQSIRGLPSEKQR</sequence>
<evidence type="ECO:0000313" key="2">
    <source>
        <dbReference type="EMBL" id="KAF5839336.1"/>
    </source>
</evidence>
<protein>
    <submittedName>
        <fullName evidence="2">Uncharacterized protein</fullName>
    </submittedName>
</protein>
<organism evidence="2 3">
    <name type="scientific">Dunaliella salina</name>
    <name type="common">Green alga</name>
    <name type="synonym">Protococcus salinus</name>
    <dbReference type="NCBI Taxonomy" id="3046"/>
    <lineage>
        <taxon>Eukaryota</taxon>
        <taxon>Viridiplantae</taxon>
        <taxon>Chlorophyta</taxon>
        <taxon>core chlorophytes</taxon>
        <taxon>Chlorophyceae</taxon>
        <taxon>CS clade</taxon>
        <taxon>Chlamydomonadales</taxon>
        <taxon>Dunaliellaceae</taxon>
        <taxon>Dunaliella</taxon>
    </lineage>
</organism>
<keyword evidence="3" id="KW-1185">Reference proteome</keyword>
<gene>
    <name evidence="2" type="ORF">DUNSADRAFT_1020</name>
</gene>
<name>A0ABQ7GXK3_DUNSA</name>
<feature type="transmembrane region" description="Helical" evidence="1">
    <location>
        <begin position="55"/>
        <end position="74"/>
    </location>
</feature>
<keyword evidence="1" id="KW-0812">Transmembrane</keyword>
<reference evidence="2" key="1">
    <citation type="submission" date="2017-08" db="EMBL/GenBank/DDBJ databases">
        <authorList>
            <person name="Polle J.E."/>
            <person name="Barry K."/>
            <person name="Cushman J."/>
            <person name="Schmutz J."/>
            <person name="Tran D."/>
            <person name="Hathwaick L.T."/>
            <person name="Yim W.C."/>
            <person name="Jenkins J."/>
            <person name="Mckie-Krisberg Z.M."/>
            <person name="Prochnik S."/>
            <person name="Lindquist E."/>
            <person name="Dockter R.B."/>
            <person name="Adam C."/>
            <person name="Molina H."/>
            <person name="Bunkerborg J."/>
            <person name="Jin E."/>
            <person name="Buchheim M."/>
            <person name="Magnuson J."/>
        </authorList>
    </citation>
    <scope>NUCLEOTIDE SEQUENCE</scope>
    <source>
        <strain evidence="2">CCAP 19/18</strain>
    </source>
</reference>
<proteinExistence type="predicted"/>
<evidence type="ECO:0000256" key="1">
    <source>
        <dbReference type="SAM" id="Phobius"/>
    </source>
</evidence>
<evidence type="ECO:0000313" key="3">
    <source>
        <dbReference type="Proteomes" id="UP000815325"/>
    </source>
</evidence>
<dbReference type="Proteomes" id="UP000815325">
    <property type="component" value="Unassembled WGS sequence"/>
</dbReference>
<feature type="transmembrane region" description="Helical" evidence="1">
    <location>
        <begin position="107"/>
        <end position="132"/>
    </location>
</feature>
<comment type="caution">
    <text evidence="2">The sequence shown here is derived from an EMBL/GenBank/DDBJ whole genome shotgun (WGS) entry which is preliminary data.</text>
</comment>
<keyword evidence="1" id="KW-0472">Membrane</keyword>
<accession>A0ABQ7GXK3</accession>